<dbReference type="Proteomes" id="UP000299102">
    <property type="component" value="Unassembled WGS sequence"/>
</dbReference>
<dbReference type="OrthoDB" id="7788538at2759"/>
<proteinExistence type="predicted"/>
<organism evidence="1 2">
    <name type="scientific">Eumeta variegata</name>
    <name type="common">Bagworm moth</name>
    <name type="synonym">Eumeta japonica</name>
    <dbReference type="NCBI Taxonomy" id="151549"/>
    <lineage>
        <taxon>Eukaryota</taxon>
        <taxon>Metazoa</taxon>
        <taxon>Ecdysozoa</taxon>
        <taxon>Arthropoda</taxon>
        <taxon>Hexapoda</taxon>
        <taxon>Insecta</taxon>
        <taxon>Pterygota</taxon>
        <taxon>Neoptera</taxon>
        <taxon>Endopterygota</taxon>
        <taxon>Lepidoptera</taxon>
        <taxon>Glossata</taxon>
        <taxon>Ditrysia</taxon>
        <taxon>Tineoidea</taxon>
        <taxon>Psychidae</taxon>
        <taxon>Oiketicinae</taxon>
        <taxon>Eumeta</taxon>
    </lineage>
</organism>
<sequence>MCFRDYKWSSGVAYHHTILKISVGYWPQIQVVMFTCQIGSYPEAPKQEDVFSDDEDLVEDTIDELYDDLLIVLTCRRGVENKILKSIQWCDDILTTMDDNRFRQMLRVDRTQFAHLLSLIENDDVFAKCSGKQFPVDIQLAVVLYRLGFSGESASIRKLRQLLGLVTEER</sequence>
<accession>A0A4C1T911</accession>
<keyword evidence="2" id="KW-1185">Reference proteome</keyword>
<dbReference type="EMBL" id="BGZK01004807">
    <property type="protein sequence ID" value="GBP11003.1"/>
    <property type="molecule type" value="Genomic_DNA"/>
</dbReference>
<evidence type="ECO:0000313" key="1">
    <source>
        <dbReference type="EMBL" id="GBP11003.1"/>
    </source>
</evidence>
<dbReference type="AlphaFoldDB" id="A0A4C1T911"/>
<evidence type="ECO:0000313" key="2">
    <source>
        <dbReference type="Proteomes" id="UP000299102"/>
    </source>
</evidence>
<protein>
    <submittedName>
        <fullName evidence="1">Uncharacterized protein</fullName>
    </submittedName>
</protein>
<name>A0A4C1T911_EUMVA</name>
<reference evidence="1 2" key="1">
    <citation type="journal article" date="2019" name="Commun. Biol.">
        <title>The bagworm genome reveals a unique fibroin gene that provides high tensile strength.</title>
        <authorList>
            <person name="Kono N."/>
            <person name="Nakamura H."/>
            <person name="Ohtoshi R."/>
            <person name="Tomita M."/>
            <person name="Numata K."/>
            <person name="Arakawa K."/>
        </authorList>
    </citation>
    <scope>NUCLEOTIDE SEQUENCE [LARGE SCALE GENOMIC DNA]</scope>
</reference>
<comment type="caution">
    <text evidence="1">The sequence shown here is derived from an EMBL/GenBank/DDBJ whole genome shotgun (WGS) entry which is preliminary data.</text>
</comment>
<gene>
    <name evidence="1" type="ORF">EVAR_72513_1</name>
</gene>
<dbReference type="STRING" id="151549.A0A4C1T911"/>